<gene>
    <name evidence="3" type="ORF">SALB_03580</name>
</gene>
<dbReference type="SMART" id="SM00943">
    <property type="entry name" value="Prim-Pol"/>
    <property type="match status" value="1"/>
</dbReference>
<evidence type="ECO:0000313" key="4">
    <source>
        <dbReference type="Proteomes" id="UP000288351"/>
    </source>
</evidence>
<organism evidence="3 4">
    <name type="scientific">Streptomyces noursei</name>
    <name type="common">Streptomyces albulus</name>
    <dbReference type="NCBI Taxonomy" id="1971"/>
    <lineage>
        <taxon>Bacteria</taxon>
        <taxon>Bacillati</taxon>
        <taxon>Actinomycetota</taxon>
        <taxon>Actinomycetes</taxon>
        <taxon>Kitasatosporales</taxon>
        <taxon>Streptomycetaceae</taxon>
        <taxon>Streptomyces</taxon>
    </lineage>
</organism>
<name>A0A401QZU1_STRNR</name>
<feature type="domain" description="DNA primase/polymerase bifunctional N-terminal" evidence="2">
    <location>
        <begin position="21"/>
        <end position="206"/>
    </location>
</feature>
<accession>A0A401QZU1</accession>
<dbReference type="AlphaFoldDB" id="A0A401QZU1"/>
<feature type="region of interest" description="Disordered" evidence="1">
    <location>
        <begin position="32"/>
        <end position="65"/>
    </location>
</feature>
<dbReference type="SUPFAM" id="SSF56747">
    <property type="entry name" value="Prim-pol domain"/>
    <property type="match status" value="1"/>
</dbReference>
<dbReference type="EMBL" id="BHXC01000006">
    <property type="protein sequence ID" value="GCB90872.1"/>
    <property type="molecule type" value="Genomic_DNA"/>
</dbReference>
<proteinExistence type="predicted"/>
<feature type="compositionally biased region" description="Basic and acidic residues" evidence="1">
    <location>
        <begin position="36"/>
        <end position="47"/>
    </location>
</feature>
<evidence type="ECO:0000313" key="3">
    <source>
        <dbReference type="EMBL" id="GCB90872.1"/>
    </source>
</evidence>
<dbReference type="Pfam" id="PF09250">
    <property type="entry name" value="Prim-Pol"/>
    <property type="match status" value="1"/>
</dbReference>
<evidence type="ECO:0000256" key="1">
    <source>
        <dbReference type="SAM" id="MobiDB-lite"/>
    </source>
</evidence>
<dbReference type="Proteomes" id="UP000288351">
    <property type="component" value="Unassembled WGS sequence"/>
</dbReference>
<protein>
    <recommendedName>
        <fullName evidence="2">DNA primase/polymerase bifunctional N-terminal domain-containing protein</fullName>
    </recommendedName>
</protein>
<comment type="caution">
    <text evidence="3">The sequence shown here is derived from an EMBL/GenBank/DDBJ whole genome shotgun (WGS) entry which is preliminary data.</text>
</comment>
<dbReference type="CDD" id="cd04859">
    <property type="entry name" value="Prim_Pol"/>
    <property type="match status" value="1"/>
</dbReference>
<reference evidence="3 4" key="1">
    <citation type="journal article" date="2019" name="Microbiol. Resour. Announc.">
        <title>Draft Genome Sequence of the Most Traditional epsilon-Poly-l-Lysine Producer, Streptomyces albulus NBRC14147.</title>
        <authorList>
            <person name="Yamanaka K."/>
            <person name="Hamano Y."/>
        </authorList>
    </citation>
    <scope>NUCLEOTIDE SEQUENCE [LARGE SCALE GENOMIC DNA]</scope>
    <source>
        <strain evidence="3 4">NBRC 14147</strain>
    </source>
</reference>
<sequence>MTQPTDIRRVSGAQPDLRAVALTAADRGWPVFPLRPGDKRPAGHAEARCPGTGRCTGGHRTPEQRATTDRAAIERCWQAQPYNIGIATGPAALVVIDLDLPKDTDDTPPPEWAGLADGLDVFAALCERAGQRMPTETYTVRTGRGGVHLYFAAPAEKQLRGSAGRLGWKVDTRAWGGYVVAAGSSVHGRPYEIVHDAPPMPLPTWLCDLLTPPPAPKPVSATTLRSRIGRTERYAAAALNGELAKVDAAPSGSQNVTLYNAAYALGRLIAAGTLTEQDVTDHLTAAGLAKGLAPARVAATIRDGIRRGTTNAQDGGAA</sequence>
<dbReference type="RefSeq" id="WP_016573535.1">
    <property type="nucleotide sequence ID" value="NZ_BHXC01000006.1"/>
</dbReference>
<dbReference type="InterPro" id="IPR015330">
    <property type="entry name" value="DNA_primase/pol_bifunc_N"/>
</dbReference>
<evidence type="ECO:0000259" key="2">
    <source>
        <dbReference type="SMART" id="SM00943"/>
    </source>
</evidence>